<accession>A0ACC2WU61</accession>
<organism evidence="1 2">
    <name type="scientific">Naganishia onofrii</name>
    <dbReference type="NCBI Taxonomy" id="1851511"/>
    <lineage>
        <taxon>Eukaryota</taxon>
        <taxon>Fungi</taxon>
        <taxon>Dikarya</taxon>
        <taxon>Basidiomycota</taxon>
        <taxon>Agaricomycotina</taxon>
        <taxon>Tremellomycetes</taxon>
        <taxon>Filobasidiales</taxon>
        <taxon>Filobasidiaceae</taxon>
        <taxon>Naganishia</taxon>
    </lineage>
</organism>
<protein>
    <submittedName>
        <fullName evidence="1">Uncharacterized protein</fullName>
    </submittedName>
</protein>
<sequence>MASATAQPRTIPAATASTPAGPAAPPFLRVKLVDIHITQSPPVPALAHAYRSPIPNGATSFPLGELPARVPLIRIFGATASTTSQQQQQSVCINVHGVWPYFFVDYPTERSLNPASVHRYTHRLANSLNAALCQSLRQDVYADQGKKDAGGFNTSTLHVASVLLVKGVPFYGYHVGYSYYLKISLVTPSHIYRAVGLLAGGSVMGTKYTCYESHLNSKLQFMIDYDLYGCGFVDLDGGLFRAPLPAGDLYDDDDTEDQSHGMYTELTVPAANRHTEEPAPPKTTWDMLEIDVEPHHILNRRRMKPRYLHDSLREFLHPETIDARAKHVRSVRELWEEEEARRASKGLPPREGMMPSADEKLERVGPSQEDKDWKGGEWDASERWWQMLQYRIEEERKEKGYQKMQLETFGKPRLRDQAQWDKWIMTTFESVEAGWPQSRMSVRKPGQTQVFRPVVDPSSPLKPQREQEAEMLVQQEEEESLDPTNESNPFDIIYTSQRPPSVREHQVDERDELEVDVDEKQVERIATQAAWKNEEDIAQAELEGRGDAMDVTPGRKAGKRSGGGYDELEEDIVAHMRGADADPDDDDDAAQESSFEFSSKLTQMHSQRKQNTLLRTPGKTQRWDKTLSNTPVHHQNAPFTPSRLRQSTITATTTPTRAGANPYYPESGSSNASNRKTSPTKSPVVRNLFAKPKPTDGTSSKNQRNLGPRRAGGLALRNPFVEDGRRDQAIAEEDVFGNDATLGVPPPSPDMGMAQDEVDRVASRATMDGDLDADSDDPEAGLDRSLAVDVDARAQAKVVDPMSVSVGIKRHREPWDDEEEELEPTFKEDVLPKSALAHGSTYRDPNQTPTNGSATGRQLTPLAPTYVSGQDSRAKKRARVMFQDEAAPVTCIEPPTNSGETVTSETISAHSEDVPFDANSWVYQPPPMSREEMLLSLEAYNQPYVVYKKPHFSVHTDVPLKAKSFGTDVHHLTHDMVAQLEPFEFQARQAQPRKARRAKSPQSQSVNHWVYMPLPPDQKTVKEWLERDRAAQDASVVNTRTKEVSQWGGPTQLNRYGFAVSQKKKNSNSHRERQAMSTLALEVFATSRLRLLPDPEQDPIAAVFYCLQDEQIDLPDYQGREGYHVGIIAIQNKRLEAGRISLPEVDITYVEDELELMNHIIDKVREWNPDILAGWEVHSSSWGYLSQRLQHQFGMDLADEISRVKSVTSRGRGFGNYDRTHTSTFKVIGRHVFNIWRILRGELNLLGYSFENVAFHLLRQRFPHYSASTLTAWFKSKYPMHVDKVLRYFIDKTVMYIEMMDAAEITTKNAEFARVFGVDFASVMSRGSQFKVESFMFRIAKPEAFVLISPSRESVGKQNAAEAQPLIFEPQSKFYVDPVLVLDFQSLYPSVMIGYNYCYSTCLGRVERFKKASKLGWMDMVLPPGELELLQNEVSSESHVTVVERQGADCCSKVSPNGLMYAKQHLRRSLLAKMLTEILETRVMVKQGMKTAKGDKALLQVLNARQLGLKLMANVTYGYTGASFSGRMPCVEIADSIVQTGRETLEKAIKQIELNTAWKAEVVYGDTDSLFVHLPGRTKDQAFRIGNEMADAVTAANPKPVKLKFEKVYTKSLLMAKKRYVGFKYESIDETEPGFDAKGIETVRRDGFPAGQKMVESVIKELFRSQDLSRIKQYCTTQWSKLLEGKVSIQDFTLAKEVKLGSYSERGPPPPGVMVASRKLTEDPRAEAEYGERVPYVITIGEGSRLVDRAVAPEELLNNRDLKLDAEYYIRRQLIPPLNRILNLIGVDCEVWYNSMPKRQLASNQNRYRQHNAKGKAVGRTLDNAFSSLHCLVCGQINQKRDLELNVCERCRSEQNVSSTMHVLLSRLHLAESRVISAQRICASCSSTPMSDEVRCDSVDCSVLYARVKAAWDLDDVAGIPKLVHALQARQEGAKKTTRVIPPSKHGRRKQSSPEIIVID</sequence>
<dbReference type="EMBL" id="JASBWV010000046">
    <property type="protein sequence ID" value="KAJ9115314.1"/>
    <property type="molecule type" value="Genomic_DNA"/>
</dbReference>
<evidence type="ECO:0000313" key="2">
    <source>
        <dbReference type="Proteomes" id="UP001234202"/>
    </source>
</evidence>
<reference evidence="1" key="1">
    <citation type="submission" date="2023-04" db="EMBL/GenBank/DDBJ databases">
        <title>Draft Genome sequencing of Naganishia species isolated from polar environments using Oxford Nanopore Technology.</title>
        <authorList>
            <person name="Leo P."/>
            <person name="Venkateswaran K."/>
        </authorList>
    </citation>
    <scope>NUCLEOTIDE SEQUENCE</scope>
    <source>
        <strain evidence="1">DBVPG 5303</strain>
    </source>
</reference>
<evidence type="ECO:0000313" key="1">
    <source>
        <dbReference type="EMBL" id="KAJ9115314.1"/>
    </source>
</evidence>
<proteinExistence type="predicted"/>
<dbReference type="Proteomes" id="UP001234202">
    <property type="component" value="Unassembled WGS sequence"/>
</dbReference>
<keyword evidence="2" id="KW-1185">Reference proteome</keyword>
<gene>
    <name evidence="1" type="ORF">QFC24_007023</name>
</gene>
<name>A0ACC2WU61_9TREE</name>
<comment type="caution">
    <text evidence="1">The sequence shown here is derived from an EMBL/GenBank/DDBJ whole genome shotgun (WGS) entry which is preliminary data.</text>
</comment>